<name>A0A6M3K232_9ZZZZ</name>
<organism evidence="3">
    <name type="scientific">viral metagenome</name>
    <dbReference type="NCBI Taxonomy" id="1070528"/>
    <lineage>
        <taxon>unclassified sequences</taxon>
        <taxon>metagenomes</taxon>
        <taxon>organismal metagenomes</taxon>
    </lineage>
</organism>
<dbReference type="EMBL" id="MT142209">
    <property type="protein sequence ID" value="QJA76174.1"/>
    <property type="molecule type" value="Genomic_DNA"/>
</dbReference>
<dbReference type="AlphaFoldDB" id="A0A6M3K232"/>
<dbReference type="EMBL" id="MT142905">
    <property type="protein sequence ID" value="QJA90316.1"/>
    <property type="molecule type" value="Genomic_DNA"/>
</dbReference>
<reference evidence="3" key="1">
    <citation type="submission" date="2020-03" db="EMBL/GenBank/DDBJ databases">
        <title>The deep terrestrial virosphere.</title>
        <authorList>
            <person name="Holmfeldt K."/>
            <person name="Nilsson E."/>
            <person name="Simone D."/>
            <person name="Lopez-Fernandez M."/>
            <person name="Wu X."/>
            <person name="de Brujin I."/>
            <person name="Lundin D."/>
            <person name="Andersson A."/>
            <person name="Bertilsson S."/>
            <person name="Dopson M."/>
        </authorList>
    </citation>
    <scope>NUCLEOTIDE SEQUENCE</scope>
    <source>
        <strain evidence="3">MM415A01569</strain>
        <strain evidence="4">MM415B02398</strain>
    </source>
</reference>
<feature type="region of interest" description="Disordered" evidence="1">
    <location>
        <begin position="1"/>
        <end position="21"/>
    </location>
</feature>
<evidence type="ECO:0000259" key="2">
    <source>
        <dbReference type="Pfam" id="PF18932"/>
    </source>
</evidence>
<protein>
    <recommendedName>
        <fullName evidence="2">DUF5681 domain-containing protein</fullName>
    </recommendedName>
</protein>
<evidence type="ECO:0000256" key="1">
    <source>
        <dbReference type="SAM" id="MobiDB-lite"/>
    </source>
</evidence>
<dbReference type="InterPro" id="IPR043736">
    <property type="entry name" value="DUF5681"/>
</dbReference>
<gene>
    <name evidence="3" type="ORF">MM415A01569_0008</name>
    <name evidence="4" type="ORF">MM415B02398_0008</name>
</gene>
<dbReference type="Pfam" id="PF18932">
    <property type="entry name" value="DUF5681"/>
    <property type="match status" value="1"/>
</dbReference>
<proteinExistence type="predicted"/>
<accession>A0A6M3K232</accession>
<evidence type="ECO:0000313" key="4">
    <source>
        <dbReference type="EMBL" id="QJA90316.1"/>
    </source>
</evidence>
<evidence type="ECO:0000313" key="3">
    <source>
        <dbReference type="EMBL" id="QJA76174.1"/>
    </source>
</evidence>
<sequence length="113" mass="12469">MFVKGKSGNPVGRPKGSKDKRTEITNLIFGTHTHLTKRGKGLRKVAEDDPRFFYKEIFSRIIPKDLLLSLGDDAGEGFSALSEALVRALNRKSKLMKKVEEHTAANGGEDNGK</sequence>
<feature type="domain" description="DUF5681" evidence="2">
    <location>
        <begin position="2"/>
        <end position="25"/>
    </location>
</feature>